<reference evidence="4" key="1">
    <citation type="submission" date="2018-05" db="EMBL/GenBank/DDBJ databases">
        <authorList>
            <person name="Lanie J.A."/>
            <person name="Ng W.-L."/>
            <person name="Kazmierczak K.M."/>
            <person name="Andrzejewski T.M."/>
            <person name="Davidsen T.M."/>
            <person name="Wayne K.J."/>
            <person name="Tettelin H."/>
            <person name="Glass J.I."/>
            <person name="Rusch D."/>
            <person name="Podicherti R."/>
            <person name="Tsui H.-C.T."/>
            <person name="Winkler M.E."/>
        </authorList>
    </citation>
    <scope>NUCLEOTIDE SEQUENCE</scope>
</reference>
<dbReference type="GO" id="GO:0003677">
    <property type="term" value="F:DNA binding"/>
    <property type="evidence" value="ECO:0007669"/>
    <property type="project" value="UniProtKB-KW"/>
</dbReference>
<dbReference type="InterPro" id="IPR052362">
    <property type="entry name" value="HTH-GbsR_regulator"/>
</dbReference>
<dbReference type="PANTHER" id="PTHR38465:SF1">
    <property type="entry name" value="HTH-TYPE TRANSCRIPTIONAL REGULATOR MJ1563-RELATED"/>
    <property type="match status" value="1"/>
</dbReference>
<evidence type="ECO:0000256" key="3">
    <source>
        <dbReference type="ARBA" id="ARBA00023163"/>
    </source>
</evidence>
<evidence type="ECO:0008006" key="5">
    <source>
        <dbReference type="Google" id="ProtNLM"/>
    </source>
</evidence>
<dbReference type="InterPro" id="IPR036390">
    <property type="entry name" value="WH_DNA-bd_sf"/>
</dbReference>
<accession>A0A382P644</accession>
<keyword evidence="1" id="KW-0805">Transcription regulation</keyword>
<keyword evidence="3" id="KW-0804">Transcription</keyword>
<dbReference type="Gene3D" id="1.10.10.10">
    <property type="entry name" value="Winged helix-like DNA-binding domain superfamily/Winged helix DNA-binding domain"/>
    <property type="match status" value="1"/>
</dbReference>
<keyword evidence="2" id="KW-0238">DNA-binding</keyword>
<proteinExistence type="predicted"/>
<name>A0A382P644_9ZZZZ</name>
<protein>
    <recommendedName>
        <fullName evidence="5">HTH-type transcriptional regulator</fullName>
    </recommendedName>
</protein>
<dbReference type="InterPro" id="IPR026282">
    <property type="entry name" value="MJ1563"/>
</dbReference>
<evidence type="ECO:0000256" key="1">
    <source>
        <dbReference type="ARBA" id="ARBA00023015"/>
    </source>
</evidence>
<evidence type="ECO:0000256" key="2">
    <source>
        <dbReference type="ARBA" id="ARBA00023125"/>
    </source>
</evidence>
<dbReference type="SUPFAM" id="SSF46785">
    <property type="entry name" value="Winged helix' DNA-binding domain"/>
    <property type="match status" value="1"/>
</dbReference>
<dbReference type="PANTHER" id="PTHR38465">
    <property type="entry name" value="HTH-TYPE TRANSCRIPTIONAL REGULATOR MJ1563-RELATED"/>
    <property type="match status" value="1"/>
</dbReference>
<dbReference type="AlphaFoldDB" id="A0A382P644"/>
<sequence>MAVSTKNKSEKTEPKPLPRVRLELVDICGRLAQAVDFPRSVGQIYGLLYLATKPMSAPEISSALSISKGSVSMGTRQLLALGFISKVWLQKERKDHFEAVLELGDLIRSAYDSIFKVRAQNAERRLGDMVETLAEEKGDLSPEEYALIKERLQRLVKLQKRARQFLPLLEKLIK</sequence>
<dbReference type="InterPro" id="IPR036388">
    <property type="entry name" value="WH-like_DNA-bd_sf"/>
</dbReference>
<organism evidence="4">
    <name type="scientific">marine metagenome</name>
    <dbReference type="NCBI Taxonomy" id="408172"/>
    <lineage>
        <taxon>unclassified sequences</taxon>
        <taxon>metagenomes</taxon>
        <taxon>ecological metagenomes</taxon>
    </lineage>
</organism>
<gene>
    <name evidence="4" type="ORF">METZ01_LOCUS321062</name>
</gene>
<dbReference type="PIRSF" id="PIRSF006707">
    <property type="entry name" value="MJ1563"/>
    <property type="match status" value="1"/>
</dbReference>
<evidence type="ECO:0000313" key="4">
    <source>
        <dbReference type="EMBL" id="SVC68208.1"/>
    </source>
</evidence>
<dbReference type="EMBL" id="UINC01104783">
    <property type="protein sequence ID" value="SVC68208.1"/>
    <property type="molecule type" value="Genomic_DNA"/>
</dbReference>